<keyword evidence="2" id="KW-1185">Reference proteome</keyword>
<name>A0A5C7BBJ3_9FLAO</name>
<protein>
    <submittedName>
        <fullName evidence="1">Uncharacterized protein</fullName>
    </submittedName>
</protein>
<reference evidence="1 2" key="1">
    <citation type="submission" date="2019-08" db="EMBL/GenBank/DDBJ databases">
        <title>Genome of Psychroserpens burtonensis ACAM 167.</title>
        <authorList>
            <person name="Bowman J.P."/>
        </authorList>
    </citation>
    <scope>NUCLEOTIDE SEQUENCE [LARGE SCALE GENOMIC DNA]</scope>
    <source>
        <strain evidence="1 2">ACAM 167</strain>
    </source>
</reference>
<sequence length="310" mass="35749">MEKKLILNIKNMKFICSIILVLTLNFGFSQTYTIKNLEINDDKSQYGVIFYKGNKVYYTSYMLDNRNKARRDQDKRLIFTMFEAEMTDDGEIINPEQFNKSEKFVFNTSSAGFSNDGKYMYITTNFMKRGKSYKRKLKSINLNIQRGEYIEGRGWTNFEPLPFCKPNYNYGHATLSPDGSTMYFTSNADGAHGQTDLFKVKILGNGEYGKVENLGKKINSPRKDMFPFVSKDNILYFSSDRVGGVGGLDIYSYDLNADPETEEPKNLQQPINSRSDDFCYIINEDGTKGYFSSRRPKGKGDDDIYYFVLE</sequence>
<organism evidence="1 2">
    <name type="scientific">Psychroserpens burtonensis</name>
    <dbReference type="NCBI Taxonomy" id="49278"/>
    <lineage>
        <taxon>Bacteria</taxon>
        <taxon>Pseudomonadati</taxon>
        <taxon>Bacteroidota</taxon>
        <taxon>Flavobacteriia</taxon>
        <taxon>Flavobacteriales</taxon>
        <taxon>Flavobacteriaceae</taxon>
        <taxon>Psychroserpens</taxon>
    </lineage>
</organism>
<dbReference type="SUPFAM" id="SSF82171">
    <property type="entry name" value="DPP6 N-terminal domain-like"/>
    <property type="match status" value="1"/>
</dbReference>
<dbReference type="InterPro" id="IPR011042">
    <property type="entry name" value="6-blade_b-propeller_TolB-like"/>
</dbReference>
<dbReference type="Pfam" id="PF07676">
    <property type="entry name" value="PD40"/>
    <property type="match status" value="3"/>
</dbReference>
<comment type="caution">
    <text evidence="1">The sequence shown here is derived from an EMBL/GenBank/DDBJ whole genome shotgun (WGS) entry which is preliminary data.</text>
</comment>
<gene>
    <name evidence="1" type="ORF">ES692_01830</name>
</gene>
<proteinExistence type="predicted"/>
<accession>A0A5C7BBJ3</accession>
<dbReference type="STRING" id="1123037.GCA_000425305_00473"/>
<dbReference type="EMBL" id="VOSB01000002">
    <property type="protein sequence ID" value="TXE20024.1"/>
    <property type="molecule type" value="Genomic_DNA"/>
</dbReference>
<evidence type="ECO:0000313" key="1">
    <source>
        <dbReference type="EMBL" id="TXE20024.1"/>
    </source>
</evidence>
<dbReference type="AlphaFoldDB" id="A0A5C7BBJ3"/>
<dbReference type="OrthoDB" id="9809364at2"/>
<dbReference type="Proteomes" id="UP000321938">
    <property type="component" value="Unassembled WGS sequence"/>
</dbReference>
<dbReference type="Gene3D" id="2.120.10.30">
    <property type="entry name" value="TolB, C-terminal domain"/>
    <property type="match status" value="1"/>
</dbReference>
<evidence type="ECO:0000313" key="2">
    <source>
        <dbReference type="Proteomes" id="UP000321938"/>
    </source>
</evidence>
<dbReference type="InterPro" id="IPR011659">
    <property type="entry name" value="WD40"/>
</dbReference>